<keyword evidence="2" id="KW-0472">Membrane</keyword>
<organism evidence="3 4">
    <name type="scientific">Insulibacter thermoxylanivorax</name>
    <dbReference type="NCBI Taxonomy" id="2749268"/>
    <lineage>
        <taxon>Bacteria</taxon>
        <taxon>Bacillati</taxon>
        <taxon>Bacillota</taxon>
        <taxon>Bacilli</taxon>
        <taxon>Bacillales</taxon>
        <taxon>Paenibacillaceae</taxon>
        <taxon>Insulibacter</taxon>
    </lineage>
</organism>
<comment type="caution">
    <text evidence="3">The sequence shown here is derived from an EMBL/GenBank/DDBJ whole genome shotgun (WGS) entry which is preliminary data.</text>
</comment>
<evidence type="ECO:0000313" key="3">
    <source>
        <dbReference type="EMBL" id="GFR38208.1"/>
    </source>
</evidence>
<keyword evidence="2" id="KW-1133">Transmembrane helix</keyword>
<dbReference type="EMBL" id="BMAQ01000013">
    <property type="protein sequence ID" value="GFR38208.1"/>
    <property type="molecule type" value="Genomic_DNA"/>
</dbReference>
<evidence type="ECO:0000256" key="2">
    <source>
        <dbReference type="SAM" id="Phobius"/>
    </source>
</evidence>
<keyword evidence="2" id="KW-0812">Transmembrane</keyword>
<dbReference type="RefSeq" id="WP_200966458.1">
    <property type="nucleotide sequence ID" value="NZ_BMAQ01000013.1"/>
</dbReference>
<sequence>MVRKWSRWLVRNLITAVFVSFLTVIVTMNMIEIYMNRLLDRAAVLEEKRVELDELLAHLSGISAAKHRQGDLTLWERITQDDGETAAELNDVSVEDGREGADANSGDEVSSTGDPGEFEEQDLADAIPVFGYLDLYEDAAGDELVMSAEEFVMKQENMSEEDKLAVFSILFSKVPQHEFQQMSYYLEDGLTAGEIKEIYKIFDRYLSEEEIRELANILQKYE</sequence>
<reference evidence="3" key="1">
    <citation type="submission" date="2020-08" db="EMBL/GenBank/DDBJ databases">
        <authorList>
            <person name="Uke A."/>
            <person name="Chhe C."/>
            <person name="Baramee S."/>
            <person name="Kosugi A."/>
        </authorList>
    </citation>
    <scope>NUCLEOTIDE SEQUENCE</scope>
    <source>
        <strain evidence="3">DA-C8</strain>
    </source>
</reference>
<dbReference type="Proteomes" id="UP000654993">
    <property type="component" value="Unassembled WGS sequence"/>
</dbReference>
<gene>
    <name evidence="3" type="ORF">PRECH8_15040</name>
</gene>
<keyword evidence="4" id="KW-1185">Reference proteome</keyword>
<proteinExistence type="predicted"/>
<protein>
    <submittedName>
        <fullName evidence="3">Uncharacterized protein</fullName>
    </submittedName>
</protein>
<evidence type="ECO:0000313" key="4">
    <source>
        <dbReference type="Proteomes" id="UP000654993"/>
    </source>
</evidence>
<evidence type="ECO:0000256" key="1">
    <source>
        <dbReference type="SAM" id="MobiDB-lite"/>
    </source>
</evidence>
<accession>A0A916QFP7</accession>
<feature type="transmembrane region" description="Helical" evidence="2">
    <location>
        <begin position="12"/>
        <end position="31"/>
    </location>
</feature>
<dbReference type="AlphaFoldDB" id="A0A916QFP7"/>
<reference evidence="3" key="2">
    <citation type="journal article" date="2021" name="Data Brief">
        <title>Draft genome sequence data of the facultative, thermophilic, xylanolytic bacterium Paenibacillus sp. strain DA-C8.</title>
        <authorList>
            <person name="Chhe C."/>
            <person name="Uke A."/>
            <person name="Baramee S."/>
            <person name="Ungkulpasvich U."/>
            <person name="Tachaapaikoon C."/>
            <person name="Pason P."/>
            <person name="Waeonukul R."/>
            <person name="Ratanakhanokchai K."/>
            <person name="Kosugi A."/>
        </authorList>
    </citation>
    <scope>NUCLEOTIDE SEQUENCE</scope>
    <source>
        <strain evidence="3">DA-C8</strain>
    </source>
</reference>
<feature type="region of interest" description="Disordered" evidence="1">
    <location>
        <begin position="94"/>
        <end position="118"/>
    </location>
</feature>
<name>A0A916QFP7_9BACL</name>